<dbReference type="InterPro" id="IPR051675">
    <property type="entry name" value="Endo/Exo/Phosphatase_dom_1"/>
</dbReference>
<evidence type="ECO:0000313" key="3">
    <source>
        <dbReference type="EMBL" id="RPE83606.1"/>
    </source>
</evidence>
<accession>A0A3N4VKG8</accession>
<organism evidence="3 4">
    <name type="scientific">Vespertiliibacter pulmonis</name>
    <dbReference type="NCBI Taxonomy" id="1443036"/>
    <lineage>
        <taxon>Bacteria</taxon>
        <taxon>Pseudomonadati</taxon>
        <taxon>Pseudomonadota</taxon>
        <taxon>Gammaproteobacteria</taxon>
        <taxon>Pasteurellales</taxon>
        <taxon>Pasteurellaceae</taxon>
        <taxon>Vespertiliibacter</taxon>
    </lineage>
</organism>
<dbReference type="InterPro" id="IPR003583">
    <property type="entry name" value="Hlx-hairpin-Hlx_DNA-bd_motif"/>
</dbReference>
<evidence type="ECO:0000313" key="4">
    <source>
        <dbReference type="Proteomes" id="UP000281691"/>
    </source>
</evidence>
<evidence type="ECO:0000259" key="2">
    <source>
        <dbReference type="SMART" id="SM00278"/>
    </source>
</evidence>
<comment type="caution">
    <text evidence="3">The sequence shown here is derived from an EMBL/GenBank/DDBJ whole genome shotgun (WGS) entry which is preliminary data.</text>
</comment>
<reference evidence="3 4" key="1">
    <citation type="submission" date="2018-11" db="EMBL/GenBank/DDBJ databases">
        <title>Genomic Encyclopedia of Type Strains, Phase IV (KMG-IV): sequencing the most valuable type-strain genomes for metagenomic binning, comparative biology and taxonomic classification.</title>
        <authorList>
            <person name="Goeker M."/>
        </authorList>
    </citation>
    <scope>NUCLEOTIDE SEQUENCE [LARGE SCALE GENOMIC DNA]</scope>
    <source>
        <strain evidence="3 4">DSM 27238</strain>
    </source>
</reference>
<feature type="signal peptide" evidence="1">
    <location>
        <begin position="1"/>
        <end position="21"/>
    </location>
</feature>
<feature type="chain" id="PRO_5018337845" evidence="1">
    <location>
        <begin position="22"/>
        <end position="154"/>
    </location>
</feature>
<dbReference type="Proteomes" id="UP000281691">
    <property type="component" value="Unassembled WGS sequence"/>
</dbReference>
<dbReference type="NCBIfam" id="TIGR00426">
    <property type="entry name" value="competence protein ComEA helix-hairpin-helix repeat region"/>
    <property type="match status" value="1"/>
</dbReference>
<dbReference type="InterPro" id="IPR004509">
    <property type="entry name" value="Competence_ComEA_HhH"/>
</dbReference>
<feature type="domain" description="Helix-hairpin-helix DNA-binding motif class 1" evidence="2">
    <location>
        <begin position="102"/>
        <end position="121"/>
    </location>
</feature>
<dbReference type="Pfam" id="PF12836">
    <property type="entry name" value="HHH_3"/>
    <property type="match status" value="1"/>
</dbReference>
<dbReference type="OrthoDB" id="7510573at2"/>
<dbReference type="Gene3D" id="1.10.150.320">
    <property type="entry name" value="Photosystem II 12 kDa extrinsic protein"/>
    <property type="match status" value="1"/>
</dbReference>
<dbReference type="EMBL" id="RKQP01000003">
    <property type="protein sequence ID" value="RPE83606.1"/>
    <property type="molecule type" value="Genomic_DNA"/>
</dbReference>
<dbReference type="PANTHER" id="PTHR21180">
    <property type="entry name" value="ENDONUCLEASE/EXONUCLEASE/PHOSPHATASE FAMILY DOMAIN-CONTAINING PROTEIN 1"/>
    <property type="match status" value="1"/>
</dbReference>
<gene>
    <name evidence="3" type="ORF">EDC46_1303</name>
</gene>
<evidence type="ECO:0000256" key="1">
    <source>
        <dbReference type="SAM" id="SignalP"/>
    </source>
</evidence>
<proteinExistence type="predicted"/>
<dbReference type="SUPFAM" id="SSF47781">
    <property type="entry name" value="RuvA domain 2-like"/>
    <property type="match status" value="1"/>
</dbReference>
<name>A0A3N4VKG8_9PAST</name>
<dbReference type="GO" id="GO:0006281">
    <property type="term" value="P:DNA repair"/>
    <property type="evidence" value="ECO:0007669"/>
    <property type="project" value="InterPro"/>
</dbReference>
<dbReference type="SMART" id="SM00278">
    <property type="entry name" value="HhH1"/>
    <property type="match status" value="2"/>
</dbReference>
<dbReference type="InterPro" id="IPR010994">
    <property type="entry name" value="RuvA_2-like"/>
</dbReference>
<sequence length="154" mass="16815">MKLFLHLFAAISVIYSSFVFAETLSVPNVKKEVTEVLKMSKPAVNESLNHTKQAVGLTKDSAKKSVLEKAAIIKKDITQKVTTSETPTKKMPKVNVNKADIATLQTLNGIGEVKAKAIIDYRNKKGKIKNINELSKVSGIGESTLEKLKGLVSF</sequence>
<dbReference type="AlphaFoldDB" id="A0A3N4VKG8"/>
<dbReference type="PANTHER" id="PTHR21180:SF32">
    <property type="entry name" value="ENDONUCLEASE_EXONUCLEASE_PHOSPHATASE FAMILY DOMAIN-CONTAINING PROTEIN 1"/>
    <property type="match status" value="1"/>
</dbReference>
<dbReference type="RefSeq" id="WP_124211454.1">
    <property type="nucleotide sequence ID" value="NZ_CP016615.1"/>
</dbReference>
<keyword evidence="4" id="KW-1185">Reference proteome</keyword>
<feature type="domain" description="Helix-hairpin-helix DNA-binding motif class 1" evidence="2">
    <location>
        <begin position="132"/>
        <end position="151"/>
    </location>
</feature>
<protein>
    <submittedName>
        <fullName evidence="3">ComEA protein</fullName>
    </submittedName>
</protein>
<dbReference type="GO" id="GO:0015627">
    <property type="term" value="C:type II protein secretion system complex"/>
    <property type="evidence" value="ECO:0007669"/>
    <property type="project" value="TreeGrafter"/>
</dbReference>
<dbReference type="GO" id="GO:0015628">
    <property type="term" value="P:protein secretion by the type II secretion system"/>
    <property type="evidence" value="ECO:0007669"/>
    <property type="project" value="TreeGrafter"/>
</dbReference>
<dbReference type="GO" id="GO:0003677">
    <property type="term" value="F:DNA binding"/>
    <property type="evidence" value="ECO:0007669"/>
    <property type="project" value="InterPro"/>
</dbReference>
<keyword evidence="1" id="KW-0732">Signal</keyword>